<evidence type="ECO:0008006" key="4">
    <source>
        <dbReference type="Google" id="ProtNLM"/>
    </source>
</evidence>
<gene>
    <name evidence="2" type="ORF">QBC33DRAFT_66096</name>
</gene>
<protein>
    <recommendedName>
        <fullName evidence="4">Secreted protein</fullName>
    </recommendedName>
</protein>
<dbReference type="GeneID" id="85316158"/>
<dbReference type="Proteomes" id="UP001244011">
    <property type="component" value="Unassembled WGS sequence"/>
</dbReference>
<dbReference type="EMBL" id="MU839008">
    <property type="protein sequence ID" value="KAK1767350.1"/>
    <property type="molecule type" value="Genomic_DNA"/>
</dbReference>
<sequence>MTTLLRKFCRGKGPHDVWLSLSLSLFWSLSETGECSAWVSNYIKGVYRRFWGYDYLGGVWRMGRKDGFSLPTASVGLHPDSWPTWRMLDDRKRRPTASATGHGLSKRGAYCCPGGGR</sequence>
<accession>A0AAJ0BZV2</accession>
<keyword evidence="3" id="KW-1185">Reference proteome</keyword>
<evidence type="ECO:0000313" key="2">
    <source>
        <dbReference type="EMBL" id="KAK1767350.1"/>
    </source>
</evidence>
<feature type="chain" id="PRO_5042463859" description="Secreted protein" evidence="1">
    <location>
        <begin position="38"/>
        <end position="117"/>
    </location>
</feature>
<feature type="signal peptide" evidence="1">
    <location>
        <begin position="1"/>
        <end position="37"/>
    </location>
</feature>
<evidence type="ECO:0000313" key="3">
    <source>
        <dbReference type="Proteomes" id="UP001244011"/>
    </source>
</evidence>
<comment type="caution">
    <text evidence="2">The sequence shown here is derived from an EMBL/GenBank/DDBJ whole genome shotgun (WGS) entry which is preliminary data.</text>
</comment>
<organism evidence="2 3">
    <name type="scientific">Phialemonium atrogriseum</name>
    <dbReference type="NCBI Taxonomy" id="1093897"/>
    <lineage>
        <taxon>Eukaryota</taxon>
        <taxon>Fungi</taxon>
        <taxon>Dikarya</taxon>
        <taxon>Ascomycota</taxon>
        <taxon>Pezizomycotina</taxon>
        <taxon>Sordariomycetes</taxon>
        <taxon>Sordariomycetidae</taxon>
        <taxon>Cephalothecales</taxon>
        <taxon>Cephalothecaceae</taxon>
        <taxon>Phialemonium</taxon>
    </lineage>
</organism>
<dbReference type="AlphaFoldDB" id="A0AAJ0BZV2"/>
<keyword evidence="1" id="KW-0732">Signal</keyword>
<evidence type="ECO:0000256" key="1">
    <source>
        <dbReference type="SAM" id="SignalP"/>
    </source>
</evidence>
<name>A0AAJ0BZV2_9PEZI</name>
<reference evidence="2" key="1">
    <citation type="submission" date="2023-06" db="EMBL/GenBank/DDBJ databases">
        <title>Genome-scale phylogeny and comparative genomics of the fungal order Sordariales.</title>
        <authorList>
            <consortium name="Lawrence Berkeley National Laboratory"/>
            <person name="Hensen N."/>
            <person name="Bonometti L."/>
            <person name="Westerberg I."/>
            <person name="Brannstrom I.O."/>
            <person name="Guillou S."/>
            <person name="Cros-Aarteil S."/>
            <person name="Calhoun S."/>
            <person name="Haridas S."/>
            <person name="Kuo A."/>
            <person name="Mondo S."/>
            <person name="Pangilinan J."/>
            <person name="Riley R."/>
            <person name="Labutti K."/>
            <person name="Andreopoulos B."/>
            <person name="Lipzen A."/>
            <person name="Chen C."/>
            <person name="Yanf M."/>
            <person name="Daum C."/>
            <person name="Ng V."/>
            <person name="Clum A."/>
            <person name="Steindorff A."/>
            <person name="Ohm R."/>
            <person name="Martin F."/>
            <person name="Silar P."/>
            <person name="Natvig D."/>
            <person name="Lalanne C."/>
            <person name="Gautier V."/>
            <person name="Ament-Velasquez S.L."/>
            <person name="Kruys A."/>
            <person name="Hutchinson M.I."/>
            <person name="Powell A.J."/>
            <person name="Barry K."/>
            <person name="Miller A.N."/>
            <person name="Grigoriev I.V."/>
            <person name="Debuchy R."/>
            <person name="Gladieux P."/>
            <person name="Thoren M.H."/>
            <person name="Johannesson H."/>
        </authorList>
    </citation>
    <scope>NUCLEOTIDE SEQUENCE</scope>
    <source>
        <strain evidence="2">8032-3</strain>
    </source>
</reference>
<dbReference type="RefSeq" id="XP_060283563.1">
    <property type="nucleotide sequence ID" value="XM_060432971.1"/>
</dbReference>
<proteinExistence type="predicted"/>